<comment type="function">
    <text evidence="6">Catalyzes the adenylation by ATP of the carboxyl group of the C-terminal glycine of sulfur carrier protein MoaD.</text>
</comment>
<dbReference type="KEGG" id="psty:BFS30_23350"/>
<dbReference type="InterPro" id="IPR036873">
    <property type="entry name" value="Rhodanese-like_dom_sf"/>
</dbReference>
<evidence type="ECO:0000256" key="1">
    <source>
        <dbReference type="ARBA" id="ARBA00009919"/>
    </source>
</evidence>
<dbReference type="RefSeq" id="WP_069381501.1">
    <property type="nucleotide sequence ID" value="NZ_CP017141.1"/>
</dbReference>
<dbReference type="InterPro" id="IPR045886">
    <property type="entry name" value="ThiF/MoeB/HesA"/>
</dbReference>
<evidence type="ECO:0000256" key="11">
    <source>
        <dbReference type="ARBA" id="ARBA00075328"/>
    </source>
</evidence>
<keyword evidence="3" id="KW-0547">Nucleotide-binding</keyword>
<dbReference type="GO" id="GO:0005524">
    <property type="term" value="F:ATP binding"/>
    <property type="evidence" value="ECO:0007669"/>
    <property type="project" value="UniProtKB-KW"/>
</dbReference>
<dbReference type="OrthoDB" id="9804286at2"/>
<dbReference type="InterPro" id="IPR035985">
    <property type="entry name" value="Ubiquitin-activating_enz"/>
</dbReference>
<comment type="catalytic activity">
    <reaction evidence="5">
        <text>[molybdopterin-synthase sulfur-carrier protein]-C-terminal Gly-Gly + ATP + H(+) = [molybdopterin-synthase sulfur-carrier protein]-C-terminal Gly-Gly-AMP + diphosphate</text>
        <dbReference type="Rhea" id="RHEA:43616"/>
        <dbReference type="Rhea" id="RHEA-COMP:12159"/>
        <dbReference type="Rhea" id="RHEA-COMP:12202"/>
        <dbReference type="ChEBI" id="CHEBI:15378"/>
        <dbReference type="ChEBI" id="CHEBI:30616"/>
        <dbReference type="ChEBI" id="CHEBI:33019"/>
        <dbReference type="ChEBI" id="CHEBI:90618"/>
        <dbReference type="ChEBI" id="CHEBI:90778"/>
        <dbReference type="EC" id="2.7.7.80"/>
    </reaction>
</comment>
<dbReference type="GO" id="GO:0061605">
    <property type="term" value="F:molybdopterin-synthase adenylyltransferase activity"/>
    <property type="evidence" value="ECO:0007669"/>
    <property type="project" value="UniProtKB-EC"/>
</dbReference>
<dbReference type="PANTHER" id="PTHR10953">
    <property type="entry name" value="UBIQUITIN-ACTIVATING ENZYME E1"/>
    <property type="match status" value="1"/>
</dbReference>
<evidence type="ECO:0000313" key="15">
    <source>
        <dbReference type="Proteomes" id="UP000094313"/>
    </source>
</evidence>
<dbReference type="GO" id="GO:0008641">
    <property type="term" value="F:ubiquitin-like modifier activating enzyme activity"/>
    <property type="evidence" value="ECO:0007669"/>
    <property type="project" value="InterPro"/>
</dbReference>
<dbReference type="CDD" id="cd00158">
    <property type="entry name" value="RHOD"/>
    <property type="match status" value="1"/>
</dbReference>
<dbReference type="GO" id="GO:0008146">
    <property type="term" value="F:sulfotransferase activity"/>
    <property type="evidence" value="ECO:0007669"/>
    <property type="project" value="TreeGrafter"/>
</dbReference>
<keyword evidence="2" id="KW-0808">Transferase</keyword>
<evidence type="ECO:0000256" key="5">
    <source>
        <dbReference type="ARBA" id="ARBA00052218"/>
    </source>
</evidence>
<dbReference type="FunFam" id="3.40.50.720:FF:000033">
    <property type="entry name" value="Adenylyltransferase and sulfurtransferase MOCS3"/>
    <property type="match status" value="1"/>
</dbReference>
<name>A0A1D7QMJ7_9SPHI</name>
<evidence type="ECO:0000256" key="3">
    <source>
        <dbReference type="ARBA" id="ARBA00022741"/>
    </source>
</evidence>
<dbReference type="PANTHER" id="PTHR10953:SF102">
    <property type="entry name" value="ADENYLYLTRANSFERASE AND SULFURTRANSFERASE MOCS3"/>
    <property type="match status" value="1"/>
</dbReference>
<dbReference type="Pfam" id="PF00581">
    <property type="entry name" value="Rhodanese"/>
    <property type="match status" value="1"/>
</dbReference>
<evidence type="ECO:0000256" key="10">
    <source>
        <dbReference type="ARBA" id="ARBA00075110"/>
    </source>
</evidence>
<dbReference type="Proteomes" id="UP000094313">
    <property type="component" value="Chromosome"/>
</dbReference>
<evidence type="ECO:0000256" key="8">
    <source>
        <dbReference type="ARBA" id="ARBA00066884"/>
    </source>
</evidence>
<reference evidence="14 15" key="1">
    <citation type="submission" date="2016-08" db="EMBL/GenBank/DDBJ databases">
        <authorList>
            <person name="Seilhamer J.J."/>
        </authorList>
    </citation>
    <scope>NUCLEOTIDE SEQUENCE [LARGE SCALE GENOMIC DNA]</scope>
    <source>
        <strain evidence="14 15">DX4</strain>
    </source>
</reference>
<dbReference type="Gene3D" id="3.40.250.10">
    <property type="entry name" value="Rhodanese-like domain"/>
    <property type="match status" value="1"/>
</dbReference>
<proteinExistence type="inferred from homology"/>
<evidence type="ECO:0000256" key="6">
    <source>
        <dbReference type="ARBA" id="ARBA00055169"/>
    </source>
</evidence>
<dbReference type="EC" id="2.7.7.80" evidence="8"/>
<dbReference type="Gene3D" id="3.40.50.720">
    <property type="entry name" value="NAD(P)-binding Rossmann-like Domain"/>
    <property type="match status" value="1"/>
</dbReference>
<keyword evidence="15" id="KW-1185">Reference proteome</keyword>
<keyword evidence="4" id="KW-0067">ATP-binding</keyword>
<evidence type="ECO:0000256" key="4">
    <source>
        <dbReference type="ARBA" id="ARBA00022840"/>
    </source>
</evidence>
<dbReference type="Pfam" id="PF00899">
    <property type="entry name" value="ThiF"/>
    <property type="match status" value="1"/>
</dbReference>
<dbReference type="GO" id="GO:0004792">
    <property type="term" value="F:thiosulfate-cyanide sulfurtransferase activity"/>
    <property type="evidence" value="ECO:0007669"/>
    <property type="project" value="TreeGrafter"/>
</dbReference>
<comment type="similarity">
    <text evidence="1">Belongs to the HesA/MoeB/ThiF family.</text>
</comment>
<dbReference type="SMART" id="SM00450">
    <property type="entry name" value="RHOD"/>
    <property type="match status" value="1"/>
</dbReference>
<dbReference type="SUPFAM" id="SSF69572">
    <property type="entry name" value="Activating enzymes of the ubiquitin-like proteins"/>
    <property type="match status" value="1"/>
</dbReference>
<dbReference type="EMBL" id="CP017141">
    <property type="protein sequence ID" value="AOM79839.1"/>
    <property type="molecule type" value="Genomic_DNA"/>
</dbReference>
<sequence>MAAERYNRQVILQGFGEASQLLLSKAKVLVIGAGGLGCPALQYLAAAGVGHISIADDDTIALSNLHRQVLFHTADVGKLKVKVAAERLREMNPEIDIIPHPLRIQKKNILDLLKKHDFILDGTDNFETRYLINDACALLHKPLIFAAVSGYEGQLAVFNVPDQQDQQCNYRDLFPIPPQAGEIANCAENGVLGVLPGVIGAMAAAETIKLITGIGKPLLNKLLHYNLLSMEQYEMNISPGHDYTLPETENDFLTMEYADSCELAQAYTEINVAQLSALQQESSTLIIDVRERHEVPMLDSQIYKKVPMSELNSFLKIDIPEKNIIFLCQHGIRSVAAAEALHEKYGDTKKIYSLKGGIAKWRDHFLAV</sequence>
<dbReference type="GO" id="GO:0005829">
    <property type="term" value="C:cytosol"/>
    <property type="evidence" value="ECO:0007669"/>
    <property type="project" value="TreeGrafter"/>
</dbReference>
<dbReference type="PROSITE" id="PS50206">
    <property type="entry name" value="RHODANESE_3"/>
    <property type="match status" value="1"/>
</dbReference>
<dbReference type="InterPro" id="IPR001763">
    <property type="entry name" value="Rhodanese-like_dom"/>
</dbReference>
<protein>
    <recommendedName>
        <fullName evidence="9">Molybdopterin-synthase adenylyltransferase</fullName>
        <ecNumber evidence="8">2.7.7.80</ecNumber>
    </recommendedName>
    <alternativeName>
        <fullName evidence="12">MoaD protein adenylase</fullName>
    </alternativeName>
    <alternativeName>
        <fullName evidence="10">Molybdopterin-converting factor subunit 1 adenylase</fullName>
    </alternativeName>
    <alternativeName>
        <fullName evidence="11">Sulfur carrier protein MoaD adenylyltransferase</fullName>
    </alternativeName>
</protein>
<evidence type="ECO:0000256" key="7">
    <source>
        <dbReference type="ARBA" id="ARBA00063809"/>
    </source>
</evidence>
<feature type="domain" description="Rhodanese" evidence="13">
    <location>
        <begin position="306"/>
        <end position="366"/>
    </location>
</feature>
<dbReference type="AlphaFoldDB" id="A0A1D7QMJ7"/>
<evidence type="ECO:0000259" key="13">
    <source>
        <dbReference type="PROSITE" id="PS50206"/>
    </source>
</evidence>
<dbReference type="InterPro" id="IPR000594">
    <property type="entry name" value="ThiF_NAD_FAD-bd"/>
</dbReference>
<evidence type="ECO:0000256" key="2">
    <source>
        <dbReference type="ARBA" id="ARBA00022679"/>
    </source>
</evidence>
<evidence type="ECO:0000313" key="14">
    <source>
        <dbReference type="EMBL" id="AOM79839.1"/>
    </source>
</evidence>
<evidence type="ECO:0000256" key="9">
    <source>
        <dbReference type="ARBA" id="ARBA00073635"/>
    </source>
</evidence>
<evidence type="ECO:0000256" key="12">
    <source>
        <dbReference type="ARBA" id="ARBA00078531"/>
    </source>
</evidence>
<comment type="subunit">
    <text evidence="7">Homodimer. Forms a stable heterotetrameric complex of 2 MoeB and 2 MoaD during adenylation of MoaD.</text>
</comment>
<dbReference type="CDD" id="cd00757">
    <property type="entry name" value="ThiF_MoeB_HesA_family"/>
    <property type="match status" value="1"/>
</dbReference>
<accession>A0A1D7QMJ7</accession>
<gene>
    <name evidence="14" type="ORF">BFS30_23350</name>
</gene>
<organism evidence="14 15">
    <name type="scientific">Pedobacter steynii</name>
    <dbReference type="NCBI Taxonomy" id="430522"/>
    <lineage>
        <taxon>Bacteria</taxon>
        <taxon>Pseudomonadati</taxon>
        <taxon>Bacteroidota</taxon>
        <taxon>Sphingobacteriia</taxon>
        <taxon>Sphingobacteriales</taxon>
        <taxon>Sphingobacteriaceae</taxon>
        <taxon>Pedobacter</taxon>
    </lineage>
</organism>